<dbReference type="InterPro" id="IPR018108">
    <property type="entry name" value="MCP_transmembrane"/>
</dbReference>
<evidence type="ECO:0000256" key="11">
    <source>
        <dbReference type="SAM" id="Phobius"/>
    </source>
</evidence>
<evidence type="ECO:0008006" key="14">
    <source>
        <dbReference type="Google" id="ProtNLM"/>
    </source>
</evidence>
<feature type="repeat" description="Solcar" evidence="9">
    <location>
        <begin position="197"/>
        <end position="280"/>
    </location>
</feature>
<dbReference type="Pfam" id="PF00153">
    <property type="entry name" value="Mito_carr"/>
    <property type="match status" value="3"/>
</dbReference>
<gene>
    <name evidence="12" type="ORF">WR25_16289</name>
</gene>
<sequence length="291" mass="32091">MAATDFVAGWVSGGVGLLAGHPFDTVKTRLQTVAGYNGMFDCISKTVKQESIAGLYRGMFLPFVSAGAVNSLLFAGYGLTLKLLHPNEANVRSKDLPMSEIMLASFCGTMCQLPVMVPVEAIKTKLQAQNDAIKSGIKRKVSFEGPWQCARHVMKTEGFRGLYRGANMVTVREAVSSFFYIPLYEVCLKLLKDNSVNETMSQFLAGGTAGVACWITVCPLEVVKNRVLVHAGNKNGRELFRKVYREEGVRTFFRGGLALSVYGFLTNAALFMVYEKCYAFLENLDVNKRKL</sequence>
<dbReference type="Gene3D" id="1.50.40.10">
    <property type="entry name" value="Mitochondrial carrier domain"/>
    <property type="match status" value="1"/>
</dbReference>
<comment type="subcellular location">
    <subcellularLocation>
        <location evidence="1">Mitochondrion membrane</location>
        <topology evidence="1">Multi-pass membrane protein</topology>
    </subcellularLocation>
</comment>
<proteinExistence type="inferred from homology"/>
<keyword evidence="6 11" id="KW-1133">Transmembrane helix</keyword>
<dbReference type="SUPFAM" id="SSF103506">
    <property type="entry name" value="Mitochondrial carrier"/>
    <property type="match status" value="1"/>
</dbReference>
<dbReference type="AlphaFoldDB" id="A0A2A2KIQ7"/>
<evidence type="ECO:0000256" key="8">
    <source>
        <dbReference type="ARBA" id="ARBA00023136"/>
    </source>
</evidence>
<dbReference type="GO" id="GO:0022857">
    <property type="term" value="F:transmembrane transporter activity"/>
    <property type="evidence" value="ECO:0007669"/>
    <property type="project" value="TreeGrafter"/>
</dbReference>
<feature type="repeat" description="Solcar" evidence="9">
    <location>
        <begin position="99"/>
        <end position="190"/>
    </location>
</feature>
<dbReference type="EMBL" id="LIAE01008526">
    <property type="protein sequence ID" value="PAV73758.1"/>
    <property type="molecule type" value="Genomic_DNA"/>
</dbReference>
<organism evidence="12 13">
    <name type="scientific">Diploscapter pachys</name>
    <dbReference type="NCBI Taxonomy" id="2018661"/>
    <lineage>
        <taxon>Eukaryota</taxon>
        <taxon>Metazoa</taxon>
        <taxon>Ecdysozoa</taxon>
        <taxon>Nematoda</taxon>
        <taxon>Chromadorea</taxon>
        <taxon>Rhabditida</taxon>
        <taxon>Rhabditina</taxon>
        <taxon>Rhabditomorpha</taxon>
        <taxon>Rhabditoidea</taxon>
        <taxon>Rhabditidae</taxon>
        <taxon>Diploscapter</taxon>
    </lineage>
</organism>
<reference evidence="12 13" key="1">
    <citation type="journal article" date="2017" name="Curr. Biol.">
        <title>Genome architecture and evolution of a unichromosomal asexual nematode.</title>
        <authorList>
            <person name="Fradin H."/>
            <person name="Zegar C."/>
            <person name="Gutwein M."/>
            <person name="Lucas J."/>
            <person name="Kovtun M."/>
            <person name="Corcoran D."/>
            <person name="Baugh L.R."/>
            <person name="Kiontke K."/>
            <person name="Gunsalus K."/>
            <person name="Fitch D.H."/>
            <person name="Piano F."/>
        </authorList>
    </citation>
    <scope>NUCLEOTIDE SEQUENCE [LARGE SCALE GENOMIC DNA]</scope>
    <source>
        <strain evidence="12">PF1309</strain>
    </source>
</reference>
<keyword evidence="3 10" id="KW-0813">Transport</keyword>
<dbReference type="PANTHER" id="PTHR45624:SF10">
    <property type="entry name" value="SLC (SOLUTE CARRIER) HOMOLOG"/>
    <property type="match status" value="1"/>
</dbReference>
<evidence type="ECO:0000256" key="5">
    <source>
        <dbReference type="ARBA" id="ARBA00022737"/>
    </source>
</evidence>
<dbReference type="InterPro" id="IPR050567">
    <property type="entry name" value="Mitochondrial_Carrier"/>
</dbReference>
<dbReference type="OrthoDB" id="193856at2759"/>
<dbReference type="PRINTS" id="PR00926">
    <property type="entry name" value="MITOCARRIER"/>
</dbReference>
<keyword evidence="7" id="KW-0496">Mitochondrion</keyword>
<comment type="similarity">
    <text evidence="2 10">Belongs to the mitochondrial carrier (TC 2.A.29) family.</text>
</comment>
<keyword evidence="4 9" id="KW-0812">Transmembrane</keyword>
<protein>
    <recommendedName>
        <fullName evidence="14">Mitochondrial carrier protein</fullName>
    </recommendedName>
</protein>
<evidence type="ECO:0000256" key="6">
    <source>
        <dbReference type="ARBA" id="ARBA00022989"/>
    </source>
</evidence>
<dbReference type="PANTHER" id="PTHR45624">
    <property type="entry name" value="MITOCHONDRIAL BASIC AMINO ACIDS TRANSPORTER-RELATED"/>
    <property type="match status" value="1"/>
</dbReference>
<dbReference type="InterPro" id="IPR002067">
    <property type="entry name" value="MCP"/>
</dbReference>
<evidence type="ECO:0000256" key="4">
    <source>
        <dbReference type="ARBA" id="ARBA00022692"/>
    </source>
</evidence>
<evidence type="ECO:0000256" key="2">
    <source>
        <dbReference type="ARBA" id="ARBA00006375"/>
    </source>
</evidence>
<keyword evidence="13" id="KW-1185">Reference proteome</keyword>
<feature type="transmembrane region" description="Helical" evidence="11">
    <location>
        <begin position="60"/>
        <end position="81"/>
    </location>
</feature>
<evidence type="ECO:0000256" key="9">
    <source>
        <dbReference type="PROSITE-ProRule" id="PRU00282"/>
    </source>
</evidence>
<accession>A0A2A2KIQ7</accession>
<comment type="caution">
    <text evidence="12">The sequence shown here is derived from an EMBL/GenBank/DDBJ whole genome shotgun (WGS) entry which is preliminary data.</text>
</comment>
<dbReference type="Proteomes" id="UP000218231">
    <property type="component" value="Unassembled WGS sequence"/>
</dbReference>
<dbReference type="STRING" id="2018661.A0A2A2KIQ7"/>
<dbReference type="PROSITE" id="PS50920">
    <property type="entry name" value="SOLCAR"/>
    <property type="match status" value="3"/>
</dbReference>
<keyword evidence="8 9" id="KW-0472">Membrane</keyword>
<dbReference type="InterPro" id="IPR023395">
    <property type="entry name" value="MCP_dom_sf"/>
</dbReference>
<feature type="repeat" description="Solcar" evidence="9">
    <location>
        <begin position="1"/>
        <end position="83"/>
    </location>
</feature>
<name>A0A2A2KIQ7_9BILA</name>
<evidence type="ECO:0000256" key="3">
    <source>
        <dbReference type="ARBA" id="ARBA00022448"/>
    </source>
</evidence>
<evidence type="ECO:0000256" key="7">
    <source>
        <dbReference type="ARBA" id="ARBA00023128"/>
    </source>
</evidence>
<dbReference type="GO" id="GO:0031966">
    <property type="term" value="C:mitochondrial membrane"/>
    <property type="evidence" value="ECO:0007669"/>
    <property type="project" value="UniProtKB-SubCell"/>
</dbReference>
<evidence type="ECO:0000313" key="13">
    <source>
        <dbReference type="Proteomes" id="UP000218231"/>
    </source>
</evidence>
<evidence type="ECO:0000313" key="12">
    <source>
        <dbReference type="EMBL" id="PAV73758.1"/>
    </source>
</evidence>
<evidence type="ECO:0000256" key="1">
    <source>
        <dbReference type="ARBA" id="ARBA00004225"/>
    </source>
</evidence>
<keyword evidence="5" id="KW-0677">Repeat</keyword>
<evidence type="ECO:0000256" key="10">
    <source>
        <dbReference type="RuleBase" id="RU000488"/>
    </source>
</evidence>
<feature type="transmembrane region" description="Helical" evidence="11">
    <location>
        <begin position="251"/>
        <end position="274"/>
    </location>
</feature>